<feature type="non-terminal residue" evidence="2">
    <location>
        <position position="371"/>
    </location>
</feature>
<proteinExistence type="predicted"/>
<gene>
    <name evidence="2" type="ORF">RFULGI_LOCUS10700</name>
</gene>
<feature type="compositionally biased region" description="Polar residues" evidence="1">
    <location>
        <begin position="29"/>
        <end position="65"/>
    </location>
</feature>
<evidence type="ECO:0000256" key="1">
    <source>
        <dbReference type="SAM" id="MobiDB-lite"/>
    </source>
</evidence>
<dbReference type="InterPro" id="IPR001087">
    <property type="entry name" value="GDSL"/>
</dbReference>
<protein>
    <submittedName>
        <fullName evidence="2">20045_t:CDS:1</fullName>
    </submittedName>
</protein>
<feature type="compositionally biased region" description="Basic residues" evidence="1">
    <location>
        <begin position="66"/>
        <end position="75"/>
    </location>
</feature>
<dbReference type="Pfam" id="PF00657">
    <property type="entry name" value="Lipase_GDSL"/>
    <property type="match status" value="1"/>
</dbReference>
<organism evidence="2 3">
    <name type="scientific">Racocetra fulgida</name>
    <dbReference type="NCBI Taxonomy" id="60492"/>
    <lineage>
        <taxon>Eukaryota</taxon>
        <taxon>Fungi</taxon>
        <taxon>Fungi incertae sedis</taxon>
        <taxon>Mucoromycota</taxon>
        <taxon>Glomeromycotina</taxon>
        <taxon>Glomeromycetes</taxon>
        <taxon>Diversisporales</taxon>
        <taxon>Gigasporaceae</taxon>
        <taxon>Racocetra</taxon>
    </lineage>
</organism>
<sequence>QKSVSDQNTASSSDSKNFKSRKRFITPKQKPTSEQNTASSSAFKNFSTSKQKSISDQNTASSSASKHFKSRKRFITSKQKPTLEQNTASSSTFKNFSTTKFIPVNLTNKTWPTPVNYKGHFTNGKVWTEYLAELLNIKLINYAFGGATSNSDFIQGLTGPQAEFTVPGIRQQIEMFISANAKSTKKQRDFRNDYIFDMSVSPLEAVKSLMDALRFLLESLPTIKTILIPDMPDLSRSPAYNSKDAEEKKKISEIIETHNKSLLEDLIKLSRETGVRIIYLKFDKLLKELQTEDAMIFYGIINGKDAANNFYNQSYSNTSNEIGDEKNLFFFWDDYHVTTVVHEALANVSFEILENLNSPLFIGITLDDYAQ</sequence>
<dbReference type="InterPro" id="IPR036514">
    <property type="entry name" value="SGNH_hydro_sf"/>
</dbReference>
<dbReference type="GO" id="GO:0016788">
    <property type="term" value="F:hydrolase activity, acting on ester bonds"/>
    <property type="evidence" value="ECO:0007669"/>
    <property type="project" value="InterPro"/>
</dbReference>
<accession>A0A9N9HVY9</accession>
<feature type="compositionally biased region" description="Polar residues" evidence="1">
    <location>
        <begin position="1"/>
        <end position="15"/>
    </location>
</feature>
<evidence type="ECO:0000313" key="3">
    <source>
        <dbReference type="Proteomes" id="UP000789396"/>
    </source>
</evidence>
<dbReference type="EMBL" id="CAJVPZ010021722">
    <property type="protein sequence ID" value="CAG8708128.1"/>
    <property type="molecule type" value="Genomic_DNA"/>
</dbReference>
<keyword evidence="3" id="KW-1185">Reference proteome</keyword>
<dbReference type="Proteomes" id="UP000789396">
    <property type="component" value="Unassembled WGS sequence"/>
</dbReference>
<reference evidence="2" key="1">
    <citation type="submission" date="2021-06" db="EMBL/GenBank/DDBJ databases">
        <authorList>
            <person name="Kallberg Y."/>
            <person name="Tangrot J."/>
            <person name="Rosling A."/>
        </authorList>
    </citation>
    <scope>NUCLEOTIDE SEQUENCE</scope>
    <source>
        <strain evidence="2">IN212</strain>
    </source>
</reference>
<name>A0A9N9HVY9_9GLOM</name>
<feature type="compositionally biased region" description="Polar residues" evidence="1">
    <location>
        <begin position="76"/>
        <end position="85"/>
    </location>
</feature>
<dbReference type="AlphaFoldDB" id="A0A9N9HVY9"/>
<feature type="region of interest" description="Disordered" evidence="1">
    <location>
        <begin position="1"/>
        <end position="89"/>
    </location>
</feature>
<dbReference type="CDD" id="cd01846">
    <property type="entry name" value="fatty_acyltransferase_like"/>
    <property type="match status" value="1"/>
</dbReference>
<dbReference type="SUPFAM" id="SSF52266">
    <property type="entry name" value="SGNH hydrolase"/>
    <property type="match status" value="1"/>
</dbReference>
<evidence type="ECO:0000313" key="2">
    <source>
        <dbReference type="EMBL" id="CAG8708128.1"/>
    </source>
</evidence>
<comment type="caution">
    <text evidence="2">The sequence shown here is derived from an EMBL/GenBank/DDBJ whole genome shotgun (WGS) entry which is preliminary data.</text>
</comment>
<dbReference type="OrthoDB" id="1600564at2759"/>
<dbReference type="Gene3D" id="3.40.50.1110">
    <property type="entry name" value="SGNH hydrolase"/>
    <property type="match status" value="1"/>
</dbReference>